<reference evidence="2 4" key="11">
    <citation type="journal article" date="2015" name="Genome Res.">
        <title>The Release 6 reference sequence of the Drosophila melanogaster genome.</title>
        <authorList>
            <person name="Hoskins R.A."/>
            <person name="Carlson J.W."/>
            <person name="Wan K.H."/>
            <person name="Park S."/>
            <person name="Mendez I."/>
            <person name="Galle S.E."/>
            <person name="Booth B.W."/>
            <person name="Pfeiffer B.D."/>
            <person name="George R.A."/>
            <person name="Svirskas R."/>
            <person name="Krzywinski M."/>
            <person name="Schein J."/>
            <person name="Accardo M.C."/>
            <person name="Damia E."/>
            <person name="Messina G."/>
            <person name="Mendez-Lago M."/>
            <person name="de Pablos B."/>
            <person name="Demakova O.V."/>
            <person name="Andreyeva E.N."/>
            <person name="Boldyreva L.V."/>
            <person name="Marra M."/>
            <person name="Carvalho A.B."/>
            <person name="Dimitri P."/>
            <person name="Villasante A."/>
            <person name="Zhimulev I.F."/>
            <person name="Rubin G.M."/>
            <person name="Karpen G.H."/>
            <person name="Celniker S.E."/>
        </authorList>
    </citation>
    <scope>NUCLEOTIDE SEQUENCE [LARGE SCALE GENOMIC DNA]</scope>
    <source>
        <strain evidence="4">Berkeley</strain>
    </source>
</reference>
<protein>
    <submittedName>
        <fullName evidence="2">Uncharacterized protein</fullName>
    </submittedName>
</protein>
<evidence type="ECO:0000313" key="4">
    <source>
        <dbReference type="Proteomes" id="UP000000803"/>
    </source>
</evidence>
<dbReference type="OrthoDB" id="7841836at2759"/>
<reference evidence="2 4" key="1">
    <citation type="journal article" date="2000" name="Science">
        <title>The genome sequence of Drosophila melanogaster.</title>
        <authorList>
            <person name="Adams M.D."/>
            <person name="Celniker S.E."/>
            <person name="Holt R.A."/>
            <person name="Evans C.A."/>
            <person name="Gocayne J.D."/>
            <person name="Amanatides P.G."/>
            <person name="Scherer S.E."/>
            <person name="Li P.W."/>
            <person name="Hoskins R.A."/>
            <person name="Galle R.F."/>
            <person name="George R.A."/>
            <person name="Lewis S.E."/>
            <person name="Richards S."/>
            <person name="Ashburner M."/>
            <person name="Henderson S.N."/>
            <person name="Sutton G.G."/>
            <person name="Wortman J.R."/>
            <person name="Yandell M.D."/>
            <person name="Zhang Q."/>
            <person name="Chen L.X."/>
            <person name="Brandon R.C."/>
            <person name="Rogers Y.H."/>
            <person name="Blazej R.G."/>
            <person name="Champe M."/>
            <person name="Pfeiffer B.D."/>
            <person name="Wan K.H."/>
            <person name="Doyle C."/>
            <person name="Baxter E.G."/>
            <person name="Helt G."/>
            <person name="Nelson C.R."/>
            <person name="Gabor G.L."/>
            <person name="Abril J.F."/>
            <person name="Agbayani A."/>
            <person name="An H.J."/>
            <person name="Andrews-Pfannkoch C."/>
            <person name="Baldwin D."/>
            <person name="Ballew R.M."/>
            <person name="Basu A."/>
            <person name="Baxendale J."/>
            <person name="Bayraktaroglu L."/>
            <person name="Beasley E.M."/>
            <person name="Beeson K.Y."/>
            <person name="Benos P.V."/>
            <person name="Berman B.P."/>
            <person name="Bhandari D."/>
            <person name="Bolshakov S."/>
            <person name="Borkova D."/>
            <person name="Botchan M.R."/>
            <person name="Bouck J."/>
            <person name="Brokstein P."/>
            <person name="Brottier P."/>
            <person name="Burtis K.C."/>
            <person name="Busam D.A."/>
            <person name="Butler H."/>
            <person name="Cadieu E."/>
            <person name="Center A."/>
            <person name="Chandra I."/>
            <person name="Cherry J.M."/>
            <person name="Cawley S."/>
            <person name="Dahlke C."/>
            <person name="Davenport L.B."/>
            <person name="Davies P."/>
            <person name="de Pablos B."/>
            <person name="Delcher A."/>
            <person name="Deng Z."/>
            <person name="Mays A.D."/>
            <person name="Dew I."/>
            <person name="Dietz S.M."/>
            <person name="Dodson K."/>
            <person name="Doup L.E."/>
            <person name="Downes M."/>
            <person name="Dugan-Rocha S."/>
            <person name="Dunkov B.C."/>
            <person name="Dunn P."/>
            <person name="Durbin K.J."/>
            <person name="Evangelista C.C."/>
            <person name="Ferraz C."/>
            <person name="Ferriera S."/>
            <person name="Fleischmann W."/>
            <person name="Fosler C."/>
            <person name="Gabrielian A.E."/>
            <person name="Garg N.S."/>
            <person name="Gelbart W.M."/>
            <person name="Glasser K."/>
            <person name="Glodek A."/>
            <person name="Gong F."/>
            <person name="Gorrell J.H."/>
            <person name="Gu Z."/>
            <person name="Guan P."/>
            <person name="Harris M."/>
            <person name="Harris N.L."/>
            <person name="Harvey D."/>
            <person name="Heiman T.J."/>
            <person name="Hernandez J.R."/>
            <person name="Houck J."/>
            <person name="Hostin D."/>
            <person name="Houston K.A."/>
            <person name="Howland T.J."/>
            <person name="Wei M.H."/>
            <person name="Ibegwam C."/>
            <person name="Jalali M."/>
            <person name="Kalush F."/>
            <person name="Karpen G.H."/>
            <person name="Ke Z."/>
            <person name="Kennison J.A."/>
            <person name="Ketchum K.A."/>
            <person name="Kimmel B.E."/>
            <person name="Kodira C.D."/>
            <person name="Kraft C."/>
            <person name="Kravitz S."/>
            <person name="Kulp D."/>
            <person name="Lai Z."/>
            <person name="Lasko P."/>
            <person name="Lei Y."/>
            <person name="Levitsky A.A."/>
            <person name="Li J."/>
            <person name="Li Z."/>
            <person name="Liang Y."/>
            <person name="Lin X."/>
            <person name="Liu X."/>
            <person name="Mattei B."/>
            <person name="McIntosh T.C."/>
            <person name="McLeod M.P."/>
            <person name="McPherson D."/>
            <person name="Merkulov G."/>
            <person name="Milshina N.V."/>
            <person name="Mobarry C."/>
            <person name="Morris J."/>
            <person name="Moshrefi A."/>
            <person name="Mount S.M."/>
            <person name="Moy M."/>
            <person name="Murphy B."/>
            <person name="Murphy L."/>
            <person name="Muzny D.M."/>
            <person name="Nelson D.L."/>
            <person name="Nelson D.R."/>
            <person name="Nelson K.A."/>
            <person name="Nixon K."/>
            <person name="Nusskern D.R."/>
            <person name="Pacleb J.M."/>
            <person name="Palazzolo M."/>
            <person name="Pittman G.S."/>
            <person name="Pan S."/>
            <person name="Pollard J."/>
            <person name="Puri V."/>
            <person name="Reese M.G."/>
            <person name="Reinert K."/>
            <person name="Remington K."/>
            <person name="Saunders R.D."/>
            <person name="Scheeler F."/>
            <person name="Shen H."/>
            <person name="Shue B.C."/>
            <person name="Siden-Kiamos I."/>
            <person name="Simpson M."/>
            <person name="Skupski M.P."/>
            <person name="Smith T."/>
            <person name="Spier E."/>
            <person name="Spradling A.C."/>
            <person name="Stapleton M."/>
            <person name="Strong R."/>
            <person name="Sun E."/>
            <person name="Svirskas R."/>
            <person name="Tector C."/>
            <person name="Turner R."/>
            <person name="Venter E."/>
            <person name="Wang A.H."/>
            <person name="Wang X."/>
            <person name="Wang Z.Y."/>
            <person name="Wassarman D.A."/>
            <person name="Weinstock G.M."/>
            <person name="Weissenbach J."/>
            <person name="Williams S.M."/>
            <person name="WoodageT"/>
            <person name="Worley K.C."/>
            <person name="Wu D."/>
            <person name="Yang S."/>
            <person name="Yao Q.A."/>
            <person name="Ye J."/>
            <person name="Yeh R.F."/>
            <person name="Zaveri J.S."/>
            <person name="Zhan M."/>
            <person name="Zhang G."/>
            <person name="Zhao Q."/>
            <person name="Zheng L."/>
            <person name="Zheng X.H."/>
            <person name="Zhong F.N."/>
            <person name="Zhong W."/>
            <person name="Zhou X."/>
            <person name="Zhu S."/>
            <person name="Zhu X."/>
            <person name="Smith H.O."/>
            <person name="Gibbs R.A."/>
            <person name="Myers E.W."/>
            <person name="Rubin G.M."/>
            <person name="Venter J.C."/>
        </authorList>
    </citation>
    <scope>NUCLEOTIDE SEQUENCE [LARGE SCALE GENOMIC DNA]</scope>
    <source>
        <strain evidence="4">Berkeley</strain>
    </source>
</reference>
<dbReference type="HOGENOM" id="CLU_191706_0_0_1"/>
<proteinExistence type="predicted"/>
<dbReference type="GeneID" id="14462712"/>
<dbReference type="FlyBase" id="FBgn0264543">
    <property type="gene designation" value="CG43922"/>
</dbReference>
<accession>M9PCB0</accession>
<dbReference type="KEGG" id="dme:Dmel_CG43922"/>
<reference evidence="2 4" key="7">
    <citation type="journal article" date="2007" name="Science">
        <title>The Release 5.1 annotation of Drosophila melanogaster heterochromatin.</title>
        <authorList>
            <person name="Smith C.D."/>
            <person name="Shu S."/>
            <person name="Mungall C.J."/>
            <person name="Karpen G.H."/>
        </authorList>
    </citation>
    <scope>NUCLEOTIDE SEQUENCE [LARGE SCALE GENOMIC DNA]</scope>
    <source>
        <strain evidence="4">Berkeley</strain>
    </source>
</reference>
<dbReference type="Proteomes" id="UP000000803">
    <property type="component" value="Chromosome 2L"/>
</dbReference>
<dbReference type="RefSeq" id="NP_001260125.1">
    <property type="nucleotide sequence ID" value="NM_001273196.1"/>
</dbReference>
<evidence type="ECO:0000256" key="1">
    <source>
        <dbReference type="SAM" id="Phobius"/>
    </source>
</evidence>
<keyword evidence="1" id="KW-0472">Membrane</keyword>
<dbReference type="AlphaFoldDB" id="M9PCB0"/>
<evidence type="ECO:0000313" key="3">
    <source>
        <dbReference type="FlyBase" id="FBgn0264543"/>
    </source>
</evidence>
<reference evidence="2 4" key="4">
    <citation type="journal article" date="2002" name="Genome Biol.">
        <title>The transposable elements of the Drosophila melanogaster euchromatin: a genomics perspective.</title>
        <authorList>
            <person name="Kaminker J.S."/>
            <person name="Bergman C.M."/>
            <person name="Kronmiller B."/>
            <person name="Carlson J."/>
            <person name="Svirskas R."/>
            <person name="Patel S."/>
            <person name="Frise E."/>
            <person name="Wheeler D.A."/>
            <person name="Lewis S.E."/>
            <person name="Rubin G.M."/>
            <person name="Ashburner M."/>
            <person name="Celniker S.E."/>
        </authorList>
    </citation>
    <scope>NUCLEOTIDE SEQUENCE [LARGE SCALE GENOMIC DNA]</scope>
    <source>
        <strain evidence="4">Berkeley</strain>
    </source>
</reference>
<reference evidence="2 4" key="5">
    <citation type="journal article" date="2002" name="Genome Biol.">
        <title>Heterochromatic sequences in a Drosophila whole-genome shotgun assembly.</title>
        <authorList>
            <person name="Hoskins R.A."/>
            <person name="Smith C.D."/>
            <person name="Carlson J.W."/>
            <person name="Carvalho A.B."/>
            <person name="Halpern A."/>
            <person name="Kaminker J.S."/>
            <person name="Kennedy C."/>
            <person name="Mungall C.J."/>
            <person name="Sullivan B.A."/>
            <person name="Sutton G.G."/>
            <person name="Yasuhara J.C."/>
            <person name="Wakimoto B.T."/>
            <person name="Myers E.W."/>
            <person name="Celniker S.E."/>
            <person name="Rubin G.M."/>
            <person name="Karpen G.H."/>
        </authorList>
    </citation>
    <scope>NUCLEOTIDE SEQUENCE [LARGE SCALE GENOMIC DNA]</scope>
    <source>
        <strain evidence="4">Berkeley</strain>
    </source>
</reference>
<reference evidence="2 4" key="2">
    <citation type="journal article" date="2002" name="Genome Biol.">
        <title>Finishing a whole-genome shotgun: release 3 of the Drosophila melanogaster euchromatic genome sequence.</title>
        <authorList>
            <person name="Celniker S.E."/>
            <person name="Wheeler D.A."/>
            <person name="Kronmiller B."/>
            <person name="Carlson J.W."/>
            <person name="Halpern A."/>
            <person name="Patel S."/>
            <person name="Adams M."/>
            <person name="Champe M."/>
            <person name="Dugan S.P."/>
            <person name="Frise E."/>
            <person name="Hodgson A."/>
            <person name="George R.A."/>
            <person name="Hoskins R.A."/>
            <person name="Laverty T."/>
            <person name="Muzny D.M."/>
            <person name="Nelson C.R."/>
            <person name="Pacleb J.M."/>
            <person name="Park S."/>
            <person name="Pfeiffer B.D."/>
            <person name="Richards S."/>
            <person name="Sodergren E.J."/>
            <person name="Svirskas R."/>
            <person name="Tabor P.E."/>
            <person name="Wan K."/>
            <person name="Stapleton M."/>
            <person name="Sutton G.G."/>
            <person name="Venter C."/>
            <person name="Weinstock G."/>
            <person name="Scherer S.E."/>
            <person name="Myers E.W."/>
            <person name="Gibbs R.A."/>
            <person name="Rubin G.M."/>
        </authorList>
    </citation>
    <scope>NUCLEOTIDE SEQUENCE [LARGE SCALE GENOMIC DNA]</scope>
    <source>
        <strain evidence="4">Berkeley</strain>
    </source>
</reference>
<reference evidence="2 4" key="6">
    <citation type="journal article" date="2005" name="PLoS Comput. Biol.">
        <title>Combined evidence annotation of transposable elements in genome sequences.</title>
        <authorList>
            <person name="Quesneville H."/>
            <person name="Bergman C.M."/>
            <person name="Andrieu O."/>
            <person name="Autard D."/>
            <person name="Nouaud D."/>
            <person name="Ashburner M."/>
            <person name="Anxolabehere D."/>
        </authorList>
    </citation>
    <scope>NUCLEOTIDE SEQUENCE [LARGE SCALE GENOMIC DNA]</scope>
    <source>
        <strain evidence="4">Berkeley</strain>
    </source>
</reference>
<name>M9PCB0_DROME</name>
<reference evidence="2 4" key="8">
    <citation type="journal article" date="2007" name="Science">
        <title>Sequence finishing and mapping of Drosophila melanogaster heterochromatin.</title>
        <authorList>
            <person name="Hoskins R.A."/>
            <person name="Carlson J.W."/>
            <person name="Kennedy C."/>
            <person name="Acevedo D."/>
            <person name="Evans-Holm M."/>
            <person name="Frise E."/>
            <person name="Wan K.H."/>
            <person name="Park S."/>
            <person name="Mendez-Lago M."/>
            <person name="Rossi F."/>
            <person name="Villasante A."/>
            <person name="Dimitri P."/>
            <person name="Karpen G.H."/>
            <person name="Celniker S.E."/>
        </authorList>
    </citation>
    <scope>NUCLEOTIDE SEQUENCE [LARGE SCALE GENOMIC DNA]</scope>
    <source>
        <strain evidence="4">Berkeley</strain>
    </source>
</reference>
<gene>
    <name evidence="2" type="primary">Dmel\CG43922</name>
    <name evidence="2 3" type="ORF">CG43922</name>
    <name evidence="2" type="ORF">Dmel_CG43922</name>
</gene>
<reference evidence="2 4" key="3">
    <citation type="journal article" date="2002" name="Genome Biol.">
        <title>Annotation of the Drosophila melanogaster euchromatic genome: a systematic review.</title>
        <authorList>
            <person name="Misra S."/>
            <person name="Crosby M.A."/>
            <person name="Mungall C.J."/>
            <person name="Matthews B.B."/>
            <person name="Campbell K.S."/>
            <person name="Hradecky P."/>
            <person name="Huang Y."/>
            <person name="Kaminker J.S."/>
            <person name="Millburn G.H."/>
            <person name="Prochnik S.E."/>
            <person name="Smith C.D."/>
            <person name="Tupy J.L."/>
            <person name="Whitfied E.J."/>
            <person name="Bayraktaroglu L."/>
            <person name="Berman B.P."/>
            <person name="Bettencourt B.R."/>
            <person name="Celniker S.E."/>
            <person name="de Grey A.D."/>
            <person name="Drysdale R.A."/>
            <person name="Harris N.L."/>
            <person name="Richter J."/>
            <person name="Russo S."/>
            <person name="Schroeder A.J."/>
            <person name="Shu S.Q."/>
            <person name="Stapleton M."/>
            <person name="Yamada C."/>
            <person name="Ashburner M."/>
            <person name="Gelbart W.M."/>
            <person name="Rubin G.M."/>
            <person name="Lewis S.E."/>
        </authorList>
    </citation>
    <scope>GENOME REANNOTATION</scope>
    <source>
        <strain evidence="4">Berkeley</strain>
    </source>
</reference>
<dbReference type="AGR" id="FB:FBgn0264543"/>
<sequence length="81" mass="8998">MIPNPIEIVCVHVVQPIIDLLDYILTEVHFVAFIAAVACLGVIIGLILGIVTLVWFKMTRDEETKKTYTGEGMPAEVKKND</sequence>
<dbReference type="Bgee" id="FBgn0264543">
    <property type="expression patterns" value="Expressed in early elongation stage spermatid (Drosophila) in testis and 19 other cell types or tissues"/>
</dbReference>
<keyword evidence="1" id="KW-1133">Transmembrane helix</keyword>
<dbReference type="VEuPathDB" id="VectorBase:FBgn0264543"/>
<keyword evidence="1" id="KW-0812">Transmembrane</keyword>
<dbReference type="EMBL" id="AE014134">
    <property type="protein sequence ID" value="AGB92661.1"/>
    <property type="molecule type" value="Genomic_DNA"/>
</dbReference>
<reference evidence="2 4" key="10">
    <citation type="journal article" date="2015" name="G3 (Bethesda)">
        <title>Gene Model Annotations for Drosophila melanogaster: The Rule-Benders.</title>
        <authorList>
            <consortium name="FlyBase Consortium"/>
            <person name="Crosby M.A."/>
            <person name="Gramates L.S."/>
            <person name="Dos Santos G."/>
            <person name="Matthews B.B."/>
            <person name="St Pierre S.E."/>
            <person name="Zhou P."/>
            <person name="Schroeder A.J."/>
            <person name="Falls K."/>
            <person name="Emmert D.B."/>
            <person name="Russo S.M."/>
            <person name="Gelbart W.M."/>
            <person name="null"/>
        </authorList>
    </citation>
    <scope>NUCLEOTIDE SEQUENCE [LARGE SCALE GENOMIC DNA]</scope>
    <source>
        <strain evidence="4">Berkeley</strain>
    </source>
</reference>
<evidence type="ECO:0000313" key="2">
    <source>
        <dbReference type="EMBL" id="AGB92661.1"/>
    </source>
</evidence>
<keyword evidence="4" id="KW-1185">Reference proteome</keyword>
<reference evidence="2 4" key="9">
    <citation type="journal article" date="2015" name="G3 (Bethesda)">
        <title>Gene Model Annotations for Drosophila melanogaster: Impact of High-Throughput Data.</title>
        <authorList>
            <consortium name="FlyBase Consortium"/>
            <person name="Matthews B.B."/>
            <person name="Dos Santos G."/>
            <person name="Crosby M.A."/>
            <person name="Emmert D.B."/>
            <person name="St Pierre S.E."/>
            <person name="Gramates L.S."/>
            <person name="Zhou P."/>
            <person name="Schroeder A.J."/>
            <person name="Falls K."/>
            <person name="Strelets V."/>
            <person name="Russo S.M."/>
            <person name="Gelbart W.M."/>
            <person name="null"/>
        </authorList>
    </citation>
    <scope>NUCLEOTIDE SEQUENCE [LARGE SCALE GENOMIC DNA]</scope>
    <source>
        <strain evidence="4">Berkeley</strain>
    </source>
</reference>
<dbReference type="OMA" id="IEIVCFY"/>
<dbReference type="BioGRID-ORCS" id="14462712">
    <property type="hits" value="0 hits in 1 CRISPR screen"/>
</dbReference>
<organism evidence="2 4">
    <name type="scientific">Drosophila melanogaster</name>
    <name type="common">Fruit fly</name>
    <dbReference type="NCBI Taxonomy" id="7227"/>
    <lineage>
        <taxon>Eukaryota</taxon>
        <taxon>Metazoa</taxon>
        <taxon>Ecdysozoa</taxon>
        <taxon>Arthropoda</taxon>
        <taxon>Hexapoda</taxon>
        <taxon>Insecta</taxon>
        <taxon>Pterygota</taxon>
        <taxon>Neoptera</taxon>
        <taxon>Endopterygota</taxon>
        <taxon>Diptera</taxon>
        <taxon>Brachycera</taxon>
        <taxon>Muscomorpha</taxon>
        <taxon>Ephydroidea</taxon>
        <taxon>Drosophilidae</taxon>
        <taxon>Drosophila</taxon>
        <taxon>Sophophora</taxon>
    </lineage>
</organism>
<dbReference type="SMR" id="M9PCB0"/>
<feature type="transmembrane region" description="Helical" evidence="1">
    <location>
        <begin position="30"/>
        <end position="56"/>
    </location>
</feature>
<dbReference type="InParanoid" id="M9PCB0"/>
<dbReference type="PaxDb" id="7227-FBpp0305444"/>